<reference evidence="3 4" key="1">
    <citation type="submission" date="2018-05" db="EMBL/GenBank/DDBJ databases">
        <title>Coraliomargarita sinensis sp. nov., isolated from a marine solar saltern.</title>
        <authorList>
            <person name="Zhou L.Y."/>
        </authorList>
    </citation>
    <scope>NUCLEOTIDE SEQUENCE [LARGE SCALE GENOMIC DNA]</scope>
    <source>
        <strain evidence="3 4">WN38</strain>
    </source>
</reference>
<feature type="repeat" description="TPR" evidence="1">
    <location>
        <begin position="405"/>
        <end position="438"/>
    </location>
</feature>
<feature type="repeat" description="TPR" evidence="1">
    <location>
        <begin position="126"/>
        <end position="159"/>
    </location>
</feature>
<dbReference type="EMBL" id="QHJQ01000007">
    <property type="protein sequence ID" value="PXA03757.1"/>
    <property type="molecule type" value="Genomic_DNA"/>
</dbReference>
<keyword evidence="2" id="KW-0732">Signal</keyword>
<dbReference type="Pfam" id="PF13432">
    <property type="entry name" value="TPR_16"/>
    <property type="match status" value="1"/>
</dbReference>
<evidence type="ECO:0000256" key="1">
    <source>
        <dbReference type="PROSITE-ProRule" id="PRU00339"/>
    </source>
</evidence>
<evidence type="ECO:0000313" key="3">
    <source>
        <dbReference type="EMBL" id="PXA03757.1"/>
    </source>
</evidence>
<sequence>MRTSRTFLILIACLASSLSAQSNKTQSIAGQLWNDESFVKEFLGSYGFLAGYEPQISDEEKEALRSLIDLIKVSPSAAIKQLEPQITAESSAAFDFILANLYFQEGNLPKAEQYYKSAVTKHPDFRRAYKNLGLVQVQKGDHSKSIETITKAMELGEVDGRAYGLLGYGYLTNERYYPAEAAYRQAILLQPENKDWKVGLAQCLLQTEQYADAIALFDTLIKDQPDNADYWLLQSNAYIGKGDSLAAAKNIEIVRRMGAADLSTLTLLGDIYMNKEAAELALDAYLAAADKATAKDSRALIRAAELLTRTAHYEQATAMIQKCRSALAEGLKDAEDLTLLTLEAKIARATDQDDQAAELLVQIIERDALNGEAIIELANYYADQDDMSKAINRFQQAEKIEKYERQALVAHAQARVRKGDYKEALPLLRRALQLKQDRNLADYTDRVERAARAQG</sequence>
<dbReference type="PANTHER" id="PTHR12558">
    <property type="entry name" value="CELL DIVISION CYCLE 16,23,27"/>
    <property type="match status" value="1"/>
</dbReference>
<dbReference type="InParanoid" id="A0A317ZHG9"/>
<feature type="repeat" description="TPR" evidence="1">
    <location>
        <begin position="371"/>
        <end position="404"/>
    </location>
</feature>
<dbReference type="PROSITE" id="PS50005">
    <property type="entry name" value="TPR"/>
    <property type="match status" value="5"/>
</dbReference>
<dbReference type="Gene3D" id="1.25.40.10">
    <property type="entry name" value="Tetratricopeptide repeat domain"/>
    <property type="match status" value="2"/>
</dbReference>
<dbReference type="Pfam" id="PF13176">
    <property type="entry name" value="TPR_7"/>
    <property type="match status" value="1"/>
</dbReference>
<feature type="repeat" description="TPR" evidence="1">
    <location>
        <begin position="160"/>
        <end position="193"/>
    </location>
</feature>
<dbReference type="Proteomes" id="UP000247099">
    <property type="component" value="Unassembled WGS sequence"/>
</dbReference>
<dbReference type="AlphaFoldDB" id="A0A317ZHG9"/>
<dbReference type="SMART" id="SM00028">
    <property type="entry name" value="TPR"/>
    <property type="match status" value="7"/>
</dbReference>
<evidence type="ECO:0000256" key="2">
    <source>
        <dbReference type="SAM" id="SignalP"/>
    </source>
</evidence>
<dbReference type="InterPro" id="IPR011990">
    <property type="entry name" value="TPR-like_helical_dom_sf"/>
</dbReference>
<gene>
    <name evidence="3" type="ORF">DDZ13_10720</name>
</gene>
<proteinExistence type="predicted"/>
<comment type="caution">
    <text evidence="3">The sequence shown here is derived from an EMBL/GenBank/DDBJ whole genome shotgun (WGS) entry which is preliminary data.</text>
</comment>
<dbReference type="SUPFAM" id="SSF48452">
    <property type="entry name" value="TPR-like"/>
    <property type="match status" value="1"/>
</dbReference>
<keyword evidence="1" id="KW-0802">TPR repeat</keyword>
<dbReference type="SUPFAM" id="SSF81901">
    <property type="entry name" value="HCP-like"/>
    <property type="match status" value="1"/>
</dbReference>
<dbReference type="InterPro" id="IPR019734">
    <property type="entry name" value="TPR_rpt"/>
</dbReference>
<keyword evidence="4" id="KW-1185">Reference proteome</keyword>
<feature type="signal peptide" evidence="2">
    <location>
        <begin position="1"/>
        <end position="20"/>
    </location>
</feature>
<feature type="repeat" description="TPR" evidence="1">
    <location>
        <begin position="92"/>
        <end position="125"/>
    </location>
</feature>
<dbReference type="Pfam" id="PF14559">
    <property type="entry name" value="TPR_19"/>
    <property type="match status" value="1"/>
</dbReference>
<feature type="chain" id="PRO_5016268683" evidence="2">
    <location>
        <begin position="21"/>
        <end position="455"/>
    </location>
</feature>
<protein>
    <submittedName>
        <fullName evidence="3">Uncharacterized protein</fullName>
    </submittedName>
</protein>
<evidence type="ECO:0000313" key="4">
    <source>
        <dbReference type="Proteomes" id="UP000247099"/>
    </source>
</evidence>
<dbReference type="OrthoDB" id="185499at2"/>
<name>A0A317ZHG9_9BACT</name>
<accession>A0A317ZHG9</accession>
<dbReference type="PANTHER" id="PTHR12558:SF13">
    <property type="entry name" value="CELL DIVISION CYCLE PROTEIN 27 HOMOLOG"/>
    <property type="match status" value="1"/>
</dbReference>
<dbReference type="RefSeq" id="WP_110131454.1">
    <property type="nucleotide sequence ID" value="NZ_QHJQ01000007.1"/>
</dbReference>
<organism evidence="3 4">
    <name type="scientific">Coraliomargarita sinensis</name>
    <dbReference type="NCBI Taxonomy" id="2174842"/>
    <lineage>
        <taxon>Bacteria</taxon>
        <taxon>Pseudomonadati</taxon>
        <taxon>Verrucomicrobiota</taxon>
        <taxon>Opitutia</taxon>
        <taxon>Puniceicoccales</taxon>
        <taxon>Coraliomargaritaceae</taxon>
        <taxon>Coraliomargarita</taxon>
    </lineage>
</organism>